<evidence type="ECO:0000256" key="1">
    <source>
        <dbReference type="SAM" id="MobiDB-lite"/>
    </source>
</evidence>
<reference evidence="2" key="1">
    <citation type="submission" date="2020-05" db="EMBL/GenBank/DDBJ databases">
        <authorList>
            <person name="Chiriac C."/>
            <person name="Salcher M."/>
            <person name="Ghai R."/>
            <person name="Kavagutti S V."/>
        </authorList>
    </citation>
    <scope>NUCLEOTIDE SEQUENCE</scope>
</reference>
<dbReference type="EMBL" id="CAFAAQ010000071">
    <property type="protein sequence ID" value="CAB4807508.1"/>
    <property type="molecule type" value="Genomic_DNA"/>
</dbReference>
<dbReference type="AlphaFoldDB" id="A0A6J6YJL8"/>
<protein>
    <submittedName>
        <fullName evidence="2">Unannotated protein</fullName>
    </submittedName>
</protein>
<feature type="compositionally biased region" description="Basic and acidic residues" evidence="1">
    <location>
        <begin position="118"/>
        <end position="131"/>
    </location>
</feature>
<feature type="compositionally biased region" description="Basic and acidic residues" evidence="1">
    <location>
        <begin position="169"/>
        <end position="215"/>
    </location>
</feature>
<gene>
    <name evidence="2" type="ORF">UFOPK3046_00927</name>
</gene>
<feature type="region of interest" description="Disordered" evidence="1">
    <location>
        <begin position="1"/>
        <end position="42"/>
    </location>
</feature>
<name>A0A6J6YJL8_9ZZZZ</name>
<proteinExistence type="predicted"/>
<feature type="region of interest" description="Disordered" evidence="1">
    <location>
        <begin position="100"/>
        <end position="215"/>
    </location>
</feature>
<accession>A0A6J6YJL8</accession>
<organism evidence="2">
    <name type="scientific">freshwater metagenome</name>
    <dbReference type="NCBI Taxonomy" id="449393"/>
    <lineage>
        <taxon>unclassified sequences</taxon>
        <taxon>metagenomes</taxon>
        <taxon>ecological metagenomes</taxon>
    </lineage>
</organism>
<evidence type="ECO:0000313" key="2">
    <source>
        <dbReference type="EMBL" id="CAB4807508.1"/>
    </source>
</evidence>
<sequence>MKHDCIEHVRDQKNEQVSKEPPERRAAPGRSEHQPCEGPEKQQIHEWVGHQQQLLAQASCLCKPTRRHHHCLPSKQCQPSDNSYTIESVLRAVVRVSSSYQHRQSDKKHGVAQQVDQIDNRTRRGQPKDFEGNPGNICDQIARSRKGNEPPDQHCLTCGPAGGPHAHRCGSEGEQQERQVSRVEDPNPCRTKEHLAGCDDNRKSSDQTEYEVRRP</sequence>